<keyword evidence="6 8" id="KW-0472">Membrane</keyword>
<dbReference type="GO" id="GO:0005886">
    <property type="term" value="C:plasma membrane"/>
    <property type="evidence" value="ECO:0007669"/>
    <property type="project" value="TreeGrafter"/>
</dbReference>
<dbReference type="SUPFAM" id="SSF81324">
    <property type="entry name" value="Voltage-gated potassium channels"/>
    <property type="match status" value="1"/>
</dbReference>
<proteinExistence type="predicted"/>
<evidence type="ECO:0000313" key="10">
    <source>
        <dbReference type="EMBL" id="KAF0291070.1"/>
    </source>
</evidence>
<dbReference type="EMBL" id="VIIS01001909">
    <property type="protein sequence ID" value="KAF0291070.1"/>
    <property type="molecule type" value="Genomic_DNA"/>
</dbReference>
<dbReference type="OrthoDB" id="297496at2759"/>
<evidence type="ECO:0000256" key="7">
    <source>
        <dbReference type="ARBA" id="ARBA00023303"/>
    </source>
</evidence>
<accession>A0A6A4VIF4</accession>
<evidence type="ECO:0000256" key="2">
    <source>
        <dbReference type="ARBA" id="ARBA00022448"/>
    </source>
</evidence>
<name>A0A6A4VIF4_AMPAM</name>
<sequence length="168" mass="19437">MFAQLWQVFAKMFKWIYTVIYRCTEERERRARLAKMEIDVEALGAEAFQEQQIQVIVPTTACIYVLIGYLIGGTIMFAEWENWGYLDSCYFSFTSILKIGFGDFFQVGANNSKAAEGNQLKLVINFMYLLVGMGLLAMCYYLMKEEVVLKVQFSDLNVTRTSVIWEMA</sequence>
<keyword evidence="5" id="KW-0406">Ion transport</keyword>
<keyword evidence="3 8" id="KW-0812">Transmembrane</keyword>
<evidence type="ECO:0000256" key="8">
    <source>
        <dbReference type="SAM" id="Phobius"/>
    </source>
</evidence>
<keyword evidence="7 10" id="KW-0407">Ion channel</keyword>
<dbReference type="PANTHER" id="PTHR11003">
    <property type="entry name" value="POTASSIUM CHANNEL, SUBFAMILY K"/>
    <property type="match status" value="1"/>
</dbReference>
<keyword evidence="4 8" id="KW-1133">Transmembrane helix</keyword>
<evidence type="ECO:0000256" key="3">
    <source>
        <dbReference type="ARBA" id="ARBA00022692"/>
    </source>
</evidence>
<reference evidence="10 11" key="1">
    <citation type="submission" date="2019-07" db="EMBL/GenBank/DDBJ databases">
        <title>Draft genome assembly of a fouling barnacle, Amphibalanus amphitrite (Darwin, 1854): The first reference genome for Thecostraca.</title>
        <authorList>
            <person name="Kim W."/>
        </authorList>
    </citation>
    <scope>NUCLEOTIDE SEQUENCE [LARGE SCALE GENOMIC DNA]</scope>
    <source>
        <strain evidence="10">SNU_AA5</strain>
        <tissue evidence="10">Soma without cirri and trophi</tissue>
    </source>
</reference>
<protein>
    <submittedName>
        <fullName evidence="10">Potassium channel subfamily K member 9</fullName>
    </submittedName>
</protein>
<dbReference type="GO" id="GO:0015271">
    <property type="term" value="F:outward rectifier potassium channel activity"/>
    <property type="evidence" value="ECO:0007669"/>
    <property type="project" value="TreeGrafter"/>
</dbReference>
<evidence type="ECO:0000256" key="4">
    <source>
        <dbReference type="ARBA" id="ARBA00022989"/>
    </source>
</evidence>
<dbReference type="PANTHER" id="PTHR11003:SF87">
    <property type="entry name" value="POTASSIUM CHANNEL DOMAIN-CONTAINING PROTEIN"/>
    <property type="match status" value="1"/>
</dbReference>
<comment type="subcellular location">
    <subcellularLocation>
        <location evidence="1">Membrane</location>
        <topology evidence="1">Multi-pass membrane protein</topology>
    </subcellularLocation>
</comment>
<dbReference type="InterPro" id="IPR013099">
    <property type="entry name" value="K_chnl_dom"/>
</dbReference>
<keyword evidence="2" id="KW-0813">Transport</keyword>
<dbReference type="GO" id="GO:0022841">
    <property type="term" value="F:potassium ion leak channel activity"/>
    <property type="evidence" value="ECO:0007669"/>
    <property type="project" value="TreeGrafter"/>
</dbReference>
<evidence type="ECO:0000259" key="9">
    <source>
        <dbReference type="Pfam" id="PF07885"/>
    </source>
</evidence>
<dbReference type="Gene3D" id="1.10.287.70">
    <property type="match status" value="1"/>
</dbReference>
<feature type="domain" description="Potassium channel" evidence="9">
    <location>
        <begin position="65"/>
        <end position="140"/>
    </location>
</feature>
<comment type="caution">
    <text evidence="10">The sequence shown here is derived from an EMBL/GenBank/DDBJ whole genome shotgun (WGS) entry which is preliminary data.</text>
</comment>
<dbReference type="Proteomes" id="UP000440578">
    <property type="component" value="Unassembled WGS sequence"/>
</dbReference>
<dbReference type="AlphaFoldDB" id="A0A6A4VIF4"/>
<feature type="transmembrane region" description="Helical" evidence="8">
    <location>
        <begin position="122"/>
        <end position="143"/>
    </location>
</feature>
<feature type="transmembrane region" description="Helical" evidence="8">
    <location>
        <begin position="55"/>
        <end position="77"/>
    </location>
</feature>
<dbReference type="InterPro" id="IPR003280">
    <property type="entry name" value="2pore_dom_K_chnl"/>
</dbReference>
<organism evidence="10 11">
    <name type="scientific">Amphibalanus amphitrite</name>
    <name type="common">Striped barnacle</name>
    <name type="synonym">Balanus amphitrite</name>
    <dbReference type="NCBI Taxonomy" id="1232801"/>
    <lineage>
        <taxon>Eukaryota</taxon>
        <taxon>Metazoa</taxon>
        <taxon>Ecdysozoa</taxon>
        <taxon>Arthropoda</taxon>
        <taxon>Crustacea</taxon>
        <taxon>Multicrustacea</taxon>
        <taxon>Cirripedia</taxon>
        <taxon>Thoracica</taxon>
        <taxon>Thoracicalcarea</taxon>
        <taxon>Balanomorpha</taxon>
        <taxon>Balanoidea</taxon>
        <taxon>Balanidae</taxon>
        <taxon>Amphibalaninae</taxon>
        <taxon>Amphibalanus</taxon>
    </lineage>
</organism>
<gene>
    <name evidence="10" type="primary">kcnk9_0</name>
    <name evidence="10" type="ORF">FJT64_001166</name>
</gene>
<dbReference type="Pfam" id="PF07885">
    <property type="entry name" value="Ion_trans_2"/>
    <property type="match status" value="1"/>
</dbReference>
<evidence type="ECO:0000256" key="1">
    <source>
        <dbReference type="ARBA" id="ARBA00004141"/>
    </source>
</evidence>
<evidence type="ECO:0000313" key="11">
    <source>
        <dbReference type="Proteomes" id="UP000440578"/>
    </source>
</evidence>
<dbReference type="GO" id="GO:0030322">
    <property type="term" value="P:stabilization of membrane potential"/>
    <property type="evidence" value="ECO:0007669"/>
    <property type="project" value="TreeGrafter"/>
</dbReference>
<evidence type="ECO:0000256" key="5">
    <source>
        <dbReference type="ARBA" id="ARBA00023065"/>
    </source>
</evidence>
<keyword evidence="11" id="KW-1185">Reference proteome</keyword>
<evidence type="ECO:0000256" key="6">
    <source>
        <dbReference type="ARBA" id="ARBA00023136"/>
    </source>
</evidence>